<evidence type="ECO:0000313" key="4">
    <source>
        <dbReference type="Proteomes" id="UP000293360"/>
    </source>
</evidence>
<comment type="caution">
    <text evidence="3">The sequence shown here is derived from an EMBL/GenBank/DDBJ whole genome shotgun (WGS) entry which is preliminary data.</text>
</comment>
<proteinExistence type="predicted"/>
<dbReference type="EMBL" id="QJNU01000065">
    <property type="protein sequence ID" value="RYP08392.1"/>
    <property type="molecule type" value="Genomic_DNA"/>
</dbReference>
<dbReference type="AlphaFoldDB" id="A0A4Q4TP74"/>
<evidence type="ECO:0000256" key="1">
    <source>
        <dbReference type="SAM" id="MobiDB-lite"/>
    </source>
</evidence>
<feature type="region of interest" description="Disordered" evidence="1">
    <location>
        <begin position="33"/>
        <end position="57"/>
    </location>
</feature>
<dbReference type="InterPro" id="IPR017853">
    <property type="entry name" value="GH"/>
</dbReference>
<protein>
    <recommendedName>
        <fullName evidence="5">Glycoside hydrolase family 5 domain-containing protein</fullName>
    </recommendedName>
</protein>
<dbReference type="STRING" id="155417.A0A4Q4TP74"/>
<name>A0A4Q4TP74_9PEZI</name>
<keyword evidence="2" id="KW-0732">Signal</keyword>
<reference evidence="3 4" key="1">
    <citation type="submission" date="2018-06" db="EMBL/GenBank/DDBJ databases">
        <title>Complete Genomes of Monosporascus.</title>
        <authorList>
            <person name="Robinson A.J."/>
            <person name="Natvig D.O."/>
        </authorList>
    </citation>
    <scope>NUCLEOTIDE SEQUENCE [LARGE SCALE GENOMIC DNA]</scope>
    <source>
        <strain evidence="3 4">CBS 110550</strain>
    </source>
</reference>
<feature type="signal peptide" evidence="2">
    <location>
        <begin position="1"/>
        <end position="18"/>
    </location>
</feature>
<dbReference type="PANTHER" id="PTHR31263">
    <property type="entry name" value="CELLULASE FAMILY PROTEIN (AFU_ORTHOLOGUE AFUA_5G14560)"/>
    <property type="match status" value="1"/>
</dbReference>
<evidence type="ECO:0000313" key="3">
    <source>
        <dbReference type="EMBL" id="RYP08392.1"/>
    </source>
</evidence>
<sequence>MRASLAILSSLLATAGFASWVPTTPPLARDLEPKRQNIARDRPDNGTSEEWPYGPLSTRGRDVVNSRGEVVTWAGVNWPMSGETMIPEGLEWKSAEDILDDVVSVGFNYIRMGYAIQMVDEIYERGGEDVPLEVAMIMGLGYENGTKVTNEIIAKNPGWTRETTRFEIWSDIADLAAARGLYIHPDVHIHKAQWCCSHTDGNAWFGDVDFDIDNWHRGLAYVANWAKGHRSVVSLSLRNELRESWNRTNLVYNWVTLVGNLTAATDVVHAANPDLLVTWSGMQYDQDLSALTAGTNLLTAPCYKCTAVRDAYRREPLYFDLDAHPWADKVVWELHLYSMSEDVDAASCELSEAALYRNGFNALGIEPPSPGCGITGDCPAATRLTPVVLSEFGNAQDATLLNGTLPQCLKDFTTRHGVSWMMWSLAGSYRIRSGGQDVPDTWGLTNDDWTGWRDPDTIEKYWKPWIKDMNVTRH</sequence>
<organism evidence="3 4">
    <name type="scientific">Monosporascus ibericus</name>
    <dbReference type="NCBI Taxonomy" id="155417"/>
    <lineage>
        <taxon>Eukaryota</taxon>
        <taxon>Fungi</taxon>
        <taxon>Dikarya</taxon>
        <taxon>Ascomycota</taxon>
        <taxon>Pezizomycotina</taxon>
        <taxon>Sordariomycetes</taxon>
        <taxon>Xylariomycetidae</taxon>
        <taxon>Xylariales</taxon>
        <taxon>Xylariales incertae sedis</taxon>
        <taxon>Monosporascus</taxon>
    </lineage>
</organism>
<dbReference type="Gene3D" id="3.20.20.80">
    <property type="entry name" value="Glycosidases"/>
    <property type="match status" value="1"/>
</dbReference>
<keyword evidence="4" id="KW-1185">Reference proteome</keyword>
<evidence type="ECO:0008006" key="5">
    <source>
        <dbReference type="Google" id="ProtNLM"/>
    </source>
</evidence>
<dbReference type="SUPFAM" id="SSF51445">
    <property type="entry name" value="(Trans)glycosidases"/>
    <property type="match status" value="1"/>
</dbReference>
<accession>A0A4Q4TP74</accession>
<gene>
    <name evidence="3" type="ORF">DL764_001961</name>
</gene>
<dbReference type="PANTHER" id="PTHR31263:SF0">
    <property type="entry name" value="CELLULASE FAMILY PROTEIN (AFU_ORTHOLOGUE AFUA_5G14560)"/>
    <property type="match status" value="1"/>
</dbReference>
<dbReference type="Proteomes" id="UP000293360">
    <property type="component" value="Unassembled WGS sequence"/>
</dbReference>
<feature type="compositionally biased region" description="Basic and acidic residues" evidence="1">
    <location>
        <begin position="33"/>
        <end position="44"/>
    </location>
</feature>
<feature type="chain" id="PRO_5020188547" description="Glycoside hydrolase family 5 domain-containing protein" evidence="2">
    <location>
        <begin position="19"/>
        <end position="474"/>
    </location>
</feature>
<evidence type="ECO:0000256" key="2">
    <source>
        <dbReference type="SAM" id="SignalP"/>
    </source>
</evidence>
<dbReference type="OrthoDB" id="442731at2759"/>